<dbReference type="InterPro" id="IPR018110">
    <property type="entry name" value="Mandel_Rmase/mucon_lact_enz_CS"/>
</dbReference>
<accession>A0A540VCY2</accession>
<feature type="domain" description="Mandelate racemase/muconate lactonizing enzyme C-terminal" evidence="4">
    <location>
        <begin position="152"/>
        <end position="261"/>
    </location>
</feature>
<dbReference type="SFLD" id="SFLDG00180">
    <property type="entry name" value="muconate_cycloisomerase"/>
    <property type="match status" value="1"/>
</dbReference>
<dbReference type="InParanoid" id="A0A540VCY2"/>
<dbReference type="InterPro" id="IPR029065">
    <property type="entry name" value="Enolase_C-like"/>
</dbReference>
<keyword evidence="6" id="KW-1185">Reference proteome</keyword>
<organism evidence="5 6">
    <name type="scientific">Litorilinea aerophila</name>
    <dbReference type="NCBI Taxonomy" id="1204385"/>
    <lineage>
        <taxon>Bacteria</taxon>
        <taxon>Bacillati</taxon>
        <taxon>Chloroflexota</taxon>
        <taxon>Caldilineae</taxon>
        <taxon>Caldilineales</taxon>
        <taxon>Caldilineaceae</taxon>
        <taxon>Litorilinea</taxon>
    </lineage>
</organism>
<dbReference type="EMBL" id="VIGC01000022">
    <property type="protein sequence ID" value="TQE94625.1"/>
    <property type="molecule type" value="Genomic_DNA"/>
</dbReference>
<comment type="caution">
    <text evidence="5">The sequence shown here is derived from an EMBL/GenBank/DDBJ whole genome shotgun (WGS) entry which is preliminary data.</text>
</comment>
<dbReference type="RefSeq" id="WP_141611196.1">
    <property type="nucleotide sequence ID" value="NZ_VIGC02000022.1"/>
</dbReference>
<dbReference type="OrthoDB" id="9775391at2"/>
<comment type="catalytic activity">
    <reaction evidence="1">
        <text>D-glucarate = 5-dehydro-4-deoxy-D-glucarate + H2O</text>
        <dbReference type="Rhea" id="RHEA:14573"/>
        <dbReference type="ChEBI" id="CHEBI:15377"/>
        <dbReference type="ChEBI" id="CHEBI:30612"/>
        <dbReference type="ChEBI" id="CHEBI:42819"/>
        <dbReference type="EC" id="4.2.1.40"/>
    </reaction>
</comment>
<dbReference type="Pfam" id="PF13378">
    <property type="entry name" value="MR_MLE_C"/>
    <property type="match status" value="1"/>
</dbReference>
<dbReference type="PANTHER" id="PTHR48080">
    <property type="entry name" value="D-GALACTONATE DEHYDRATASE-RELATED"/>
    <property type="match status" value="1"/>
</dbReference>
<dbReference type="PROSITE" id="PS00909">
    <property type="entry name" value="MR_MLE_2"/>
    <property type="match status" value="1"/>
</dbReference>
<dbReference type="InterPro" id="IPR029017">
    <property type="entry name" value="Enolase-like_N"/>
</dbReference>
<dbReference type="EC" id="4.2.1.40" evidence="3"/>
<evidence type="ECO:0000256" key="3">
    <source>
        <dbReference type="ARBA" id="ARBA00011973"/>
    </source>
</evidence>
<dbReference type="SUPFAM" id="SSF54826">
    <property type="entry name" value="Enolase N-terminal domain-like"/>
    <property type="match status" value="1"/>
</dbReference>
<dbReference type="AlphaFoldDB" id="A0A540VCY2"/>
<proteinExistence type="predicted"/>
<protein>
    <recommendedName>
        <fullName evidence="3">glucarate dehydratase</fullName>
        <ecNumber evidence="3">4.2.1.40</ecNumber>
    </recommendedName>
</protein>
<evidence type="ECO:0000313" key="5">
    <source>
        <dbReference type="EMBL" id="TQE94625.1"/>
    </source>
</evidence>
<evidence type="ECO:0000259" key="4">
    <source>
        <dbReference type="SMART" id="SM00922"/>
    </source>
</evidence>
<evidence type="ECO:0000313" key="6">
    <source>
        <dbReference type="Proteomes" id="UP000317371"/>
    </source>
</evidence>
<dbReference type="Gene3D" id="3.30.390.10">
    <property type="entry name" value="Enolase-like, N-terminal domain"/>
    <property type="match status" value="1"/>
</dbReference>
<dbReference type="InterPro" id="IPR034593">
    <property type="entry name" value="DgoD-like"/>
</dbReference>
<reference evidence="5 6" key="1">
    <citation type="submission" date="2019-06" db="EMBL/GenBank/DDBJ databases">
        <title>Genome sequence of Litorilinea aerophila BAA-2444.</title>
        <authorList>
            <person name="Maclea K.S."/>
            <person name="Maurais E.G."/>
            <person name="Iannazzi L.C."/>
        </authorList>
    </citation>
    <scope>NUCLEOTIDE SEQUENCE [LARGE SCALE GENOMIC DNA]</scope>
    <source>
        <strain evidence="5 6">ATCC BAA-2444</strain>
    </source>
</reference>
<dbReference type="Proteomes" id="UP000317371">
    <property type="component" value="Unassembled WGS sequence"/>
</dbReference>
<dbReference type="Pfam" id="PF02746">
    <property type="entry name" value="MR_MLE_N"/>
    <property type="match status" value="1"/>
</dbReference>
<gene>
    <name evidence="5" type="ORF">FKZ61_16215</name>
</gene>
<dbReference type="SFLD" id="SFLDS00001">
    <property type="entry name" value="Enolase"/>
    <property type="match status" value="1"/>
</dbReference>
<dbReference type="GO" id="GO:0008872">
    <property type="term" value="F:glucarate dehydratase activity"/>
    <property type="evidence" value="ECO:0007669"/>
    <property type="project" value="UniProtKB-EC"/>
</dbReference>
<name>A0A540VCY2_9CHLR</name>
<dbReference type="InterPro" id="IPR013342">
    <property type="entry name" value="Mandelate_racemase_C"/>
</dbReference>
<dbReference type="GO" id="GO:0009063">
    <property type="term" value="P:amino acid catabolic process"/>
    <property type="evidence" value="ECO:0007669"/>
    <property type="project" value="InterPro"/>
</dbReference>
<dbReference type="SUPFAM" id="SSF51604">
    <property type="entry name" value="Enolase C-terminal domain-like"/>
    <property type="match status" value="1"/>
</dbReference>
<dbReference type="SMART" id="SM00922">
    <property type="entry name" value="MR_MLE"/>
    <property type="match status" value="1"/>
</dbReference>
<dbReference type="PANTHER" id="PTHR48080:SF4">
    <property type="entry name" value="GLUCARATE DEHYDRATASE"/>
    <property type="match status" value="1"/>
</dbReference>
<evidence type="ECO:0000256" key="2">
    <source>
        <dbReference type="ARBA" id="ARBA00005183"/>
    </source>
</evidence>
<dbReference type="InterPro" id="IPR036849">
    <property type="entry name" value="Enolase-like_C_sf"/>
</dbReference>
<comment type="pathway">
    <text evidence="2">Carbohydrate acid metabolism; D-glucarate degradation; 2,5-dioxopentanoate from D-glucarate: step 1/2.</text>
</comment>
<evidence type="ECO:0000256" key="1">
    <source>
        <dbReference type="ARBA" id="ARBA00001426"/>
    </source>
</evidence>
<sequence length="420" mass="46638">MKITDLEAYSVAIPFIAPIFSAYGVSYPARLRTLIRLHTDVGLVGIGEAGVPATHAVRHGEQVRLFEQVVKPLVVGESPYDYRYLLQKLRHMPEAIAIELACWDLMGKAAGLPVYRLLGGHGYRARIPTAAYSFFRAADAHGQHQVDLDNCVEHVLQLMETYGFRSVKMKLGVYPPEQEVEAVARVREAIGPHVKLRIDPNGCWSLATAKRMLRQLEVLDLEYVEEPIKYVPARVPYTTQAGVPSLDTLGLAALRRATRTPIAVDGAYRIDLLWQVARDQAGDVVLGDIQGAMGIRGLFDFFTIAEVLNLPATLHSGTEIGVQQAAKLHVAAARPELHIAGDAIYHEYVDDVLVGGKLRYEDGAMPVPQGPGLGVELDDARLARYELTAEKHREYDEFWQEIKAKYRIPPAGHDLLVRHF</sequence>
<dbReference type="Gene3D" id="3.20.20.120">
    <property type="entry name" value="Enolase-like C-terminal domain"/>
    <property type="match status" value="1"/>
</dbReference>
<dbReference type="InterPro" id="IPR013341">
    <property type="entry name" value="Mandelate_racemase_N_dom"/>
</dbReference>